<evidence type="ECO:0000259" key="2">
    <source>
        <dbReference type="Pfam" id="PF23870"/>
    </source>
</evidence>
<dbReference type="GO" id="GO:0016887">
    <property type="term" value="F:ATP hydrolysis activity"/>
    <property type="evidence" value="ECO:0007669"/>
    <property type="project" value="InterPro"/>
</dbReference>
<dbReference type="InterPro" id="IPR027417">
    <property type="entry name" value="P-loop_NTPase"/>
</dbReference>
<gene>
    <name evidence="3" type="ORF">SDC9_36752</name>
</gene>
<dbReference type="InterPro" id="IPR055649">
    <property type="entry name" value="DUF7225"/>
</dbReference>
<dbReference type="InterPro" id="IPR052934">
    <property type="entry name" value="Methyl-DNA_Rec/Restrict_Enz"/>
</dbReference>
<dbReference type="Pfam" id="PF23870">
    <property type="entry name" value="DUF7225"/>
    <property type="match status" value="1"/>
</dbReference>
<reference evidence="3" key="1">
    <citation type="submission" date="2019-08" db="EMBL/GenBank/DDBJ databases">
        <authorList>
            <person name="Kucharzyk K."/>
            <person name="Murdoch R.W."/>
            <person name="Higgins S."/>
            <person name="Loffler F."/>
        </authorList>
    </citation>
    <scope>NUCLEOTIDE SEQUENCE</scope>
</reference>
<dbReference type="Pfam" id="PF07728">
    <property type="entry name" value="AAA_5"/>
    <property type="match status" value="1"/>
</dbReference>
<organism evidence="3">
    <name type="scientific">bioreactor metagenome</name>
    <dbReference type="NCBI Taxonomy" id="1076179"/>
    <lineage>
        <taxon>unclassified sequences</taxon>
        <taxon>metagenomes</taxon>
        <taxon>ecological metagenomes</taxon>
    </lineage>
</organism>
<dbReference type="EMBL" id="VSSQ01000310">
    <property type="protein sequence ID" value="MPL90697.1"/>
    <property type="molecule type" value="Genomic_DNA"/>
</dbReference>
<dbReference type="PANTHER" id="PTHR37291:SF1">
    <property type="entry name" value="TYPE IV METHYL-DIRECTED RESTRICTION ENZYME ECOKMCRB SUBUNIT"/>
    <property type="match status" value="1"/>
</dbReference>
<comment type="caution">
    <text evidence="3">The sequence shown here is derived from an EMBL/GenBank/DDBJ whole genome shotgun (WGS) entry which is preliminary data.</text>
</comment>
<name>A0A644VHI8_9ZZZZ</name>
<feature type="domain" description="DUF7225" evidence="2">
    <location>
        <begin position="91"/>
        <end position="168"/>
    </location>
</feature>
<dbReference type="GO" id="GO:0005524">
    <property type="term" value="F:ATP binding"/>
    <property type="evidence" value="ECO:0007669"/>
    <property type="project" value="InterPro"/>
</dbReference>
<evidence type="ECO:0000313" key="3">
    <source>
        <dbReference type="EMBL" id="MPL90697.1"/>
    </source>
</evidence>
<dbReference type="PANTHER" id="PTHR37291">
    <property type="entry name" value="5-METHYLCYTOSINE-SPECIFIC RESTRICTION ENZYME B"/>
    <property type="match status" value="1"/>
</dbReference>
<proteinExistence type="predicted"/>
<protein>
    <submittedName>
        <fullName evidence="3">Uncharacterized protein</fullName>
    </submittedName>
</protein>
<accession>A0A644VHI8</accession>
<dbReference type="AlphaFoldDB" id="A0A644VHI8"/>
<sequence>MFDKDGFLQYFKSSSSNNYVIGLKKTEDEYSVSIDDEFENDKCESLLLKLHKDKSNPSFDDNQQHQKKNQYSHLKKYVEYRTRGAGQIPRIVDQFRECFKSYAIGTRLSRQEIIKVIHDRFGTNETSIIPSDYCYNMTNKGKHTETDFFLNIETGVYEYVGENYNGTAILDVLTAYKKDFARINDEERYKWEAIGWYKQHWNLSSTNFSRMFSDAFSKANNLLAANMYYPYKMVIEYAKNDPDAVKALFEMLYDESIPLAQRYLDFRAGFDKYVKPLGLNHYQDLHAISVYLSFEHPETYYIYKYRVYKGFAALIGFSEDKALGKSEVWKIENYNRMCDAVLESVRADKELIQMSCDRLDESCYSDDALHLLTMDVVYFGSKLSSEEKPQSDADYWPSLEEYDPGISVEKWKSVLKDDTVTSRDNLSMLKMMLEQGGESTCANLAMKYGNVHNYYNKLGSSFGEKVQKKLGCPDCNDGDAVRFFPIPFLGRNVLENGKKRYSWKLRDELKEALLSMDLSGIETVVDGLSETDVGKNTILYGPPGTGKTYYTAIYAVAIIEGKKLNEVIAEDYEDVLDRYNAYKADGLIEFTTFHQSYGYEEFIEGIKPVMTSDADDQTDIQYETTSGLFKEFCDKASRPVIVQNNDMGISGFPTVWKVSLEGTGNNPTRSECLKNGHIRIGWDDYGEAVSSDTEFADGGKNVLNAFIYKMKLGDIVLSCYSATTIDAIGVVTGEYEWHDEYEHYKRLRKVKWIVSGIRENITEVNNGSNMTLSSVYKLGVSLPDVMKIIEKNSPESNEVEANGNNYVFVIDEINRGNISKVFGELITLIEPSKRIGQPEGMTVRLPYSKKLFGVPDNVYIIGTMNTADRSIATIDTALRRRFQFKEMQPDAETLDGVSVEDLSIKEMLIRINRRISVLYDRDHTIGHAYFLPIKKSPTIEMLAEIFANNIIPLLQEYFFEDYEKIRLVLGDNQKPNVDEQFIIARGNDYVELFGDTDFGFDDSVSYELNYKAFDNIEAYRAI</sequence>
<dbReference type="SUPFAM" id="SSF52540">
    <property type="entry name" value="P-loop containing nucleoside triphosphate hydrolases"/>
    <property type="match status" value="1"/>
</dbReference>
<dbReference type="Gene3D" id="3.40.50.300">
    <property type="entry name" value="P-loop containing nucleotide triphosphate hydrolases"/>
    <property type="match status" value="2"/>
</dbReference>
<evidence type="ECO:0000259" key="1">
    <source>
        <dbReference type="Pfam" id="PF07728"/>
    </source>
</evidence>
<dbReference type="InterPro" id="IPR011704">
    <property type="entry name" value="ATPase_dyneun-rel_AAA"/>
</dbReference>
<feature type="domain" description="ATPase dynein-related AAA" evidence="1">
    <location>
        <begin position="801"/>
        <end position="882"/>
    </location>
</feature>